<comment type="pathway">
    <text evidence="1">Isoprenoid biosynthesis; dimethylallyl diphosphate biosynthesis; dimethylallyl diphosphate from isopentenyl diphosphate: step 1/1.</text>
</comment>
<dbReference type="GO" id="GO:0005737">
    <property type="term" value="C:cytoplasm"/>
    <property type="evidence" value="ECO:0007669"/>
    <property type="project" value="TreeGrafter"/>
</dbReference>
<dbReference type="CDD" id="cd02885">
    <property type="entry name" value="NUDIX_IPP_Isomerase"/>
    <property type="match status" value="1"/>
</dbReference>
<evidence type="ECO:0000256" key="2">
    <source>
        <dbReference type="ARBA" id="ARBA00007579"/>
    </source>
</evidence>
<evidence type="ECO:0000313" key="7">
    <source>
        <dbReference type="EMBL" id="KAL1499089.1"/>
    </source>
</evidence>
<evidence type="ECO:0000256" key="3">
    <source>
        <dbReference type="ARBA" id="ARBA00012057"/>
    </source>
</evidence>
<dbReference type="EMBL" id="JBGBPQ010000026">
    <property type="protein sequence ID" value="KAL1499089.1"/>
    <property type="molecule type" value="Genomic_DNA"/>
</dbReference>
<dbReference type="PANTHER" id="PTHR10885">
    <property type="entry name" value="ISOPENTENYL-DIPHOSPHATE DELTA-ISOMERASE"/>
    <property type="match status" value="1"/>
</dbReference>
<dbReference type="GO" id="GO:0009240">
    <property type="term" value="P:isopentenyl diphosphate biosynthetic process"/>
    <property type="evidence" value="ECO:0007669"/>
    <property type="project" value="TreeGrafter"/>
</dbReference>
<keyword evidence="4" id="KW-0414">Isoprene biosynthesis</keyword>
<feature type="domain" description="Nudix hydrolase" evidence="6">
    <location>
        <begin position="127"/>
        <end position="308"/>
    </location>
</feature>
<dbReference type="Pfam" id="PF00293">
    <property type="entry name" value="NUDIX"/>
    <property type="match status" value="1"/>
</dbReference>
<evidence type="ECO:0000259" key="6">
    <source>
        <dbReference type="PROSITE" id="PS51462"/>
    </source>
</evidence>
<dbReference type="AlphaFoldDB" id="A0AB34IG18"/>
<organism evidence="7 8">
    <name type="scientific">Prymnesium parvum</name>
    <name type="common">Toxic golden alga</name>
    <dbReference type="NCBI Taxonomy" id="97485"/>
    <lineage>
        <taxon>Eukaryota</taxon>
        <taxon>Haptista</taxon>
        <taxon>Haptophyta</taxon>
        <taxon>Prymnesiophyceae</taxon>
        <taxon>Prymnesiales</taxon>
        <taxon>Prymnesiaceae</taxon>
        <taxon>Prymnesium</taxon>
    </lineage>
</organism>
<dbReference type="GO" id="GO:0004452">
    <property type="term" value="F:isopentenyl-diphosphate delta-isomerase activity"/>
    <property type="evidence" value="ECO:0007669"/>
    <property type="project" value="UniProtKB-EC"/>
</dbReference>
<dbReference type="InterPro" id="IPR011876">
    <property type="entry name" value="IsopentenylPP_isomerase_typ1"/>
</dbReference>
<name>A0AB34IG18_PRYPA</name>
<sequence length="374" mass="41512">MASSATRAMPLRRTRALHTRHELTRRHQPPRCPLLLLFALHTRGACAWALPGCCAEPRLSAAVSCVPPPRSGEVSTMVASSAYGAGMTQTDMMERDQLVLVDSSDRVSGAMSKREAHSFSAATPRGCLHRAFSCFLFDTEGRMLLTKRAASKITFPSVWTNACCSHPLHGAVPNEVDHDDVDLAMPGAKHAARRKLQHELGIDPAEACTPRAECTSAYGCTAVPPCCQVPHEDFRFLSRFHYWAADVLTSGAETPWGEHEIDYILFIQADVTLDPNPDEVGEVRYVTAQELREMLADPTLRWSPWFVGIMERAGWEYWADLEEALKENGRFITREIVFFDPPDGFVAKYNLESHGRETGVQQIARESKAASIAE</sequence>
<dbReference type="InterPro" id="IPR015797">
    <property type="entry name" value="NUDIX_hydrolase-like_dom_sf"/>
</dbReference>
<proteinExistence type="inferred from homology"/>
<dbReference type="EC" id="5.3.3.2" evidence="3"/>
<reference evidence="7 8" key="1">
    <citation type="journal article" date="2024" name="Science">
        <title>Giant polyketide synthase enzymes in the biosynthesis of giant marine polyether toxins.</title>
        <authorList>
            <person name="Fallon T.R."/>
            <person name="Shende V.V."/>
            <person name="Wierzbicki I.H."/>
            <person name="Pendleton A.L."/>
            <person name="Watervoot N.F."/>
            <person name="Auber R.P."/>
            <person name="Gonzalez D.J."/>
            <person name="Wisecaver J.H."/>
            <person name="Moore B.S."/>
        </authorList>
    </citation>
    <scope>NUCLEOTIDE SEQUENCE [LARGE SCALE GENOMIC DNA]</scope>
    <source>
        <strain evidence="7 8">12B1</strain>
    </source>
</reference>
<dbReference type="InterPro" id="IPR000086">
    <property type="entry name" value="NUDIX_hydrolase_dom"/>
</dbReference>
<evidence type="ECO:0000256" key="1">
    <source>
        <dbReference type="ARBA" id="ARBA00004826"/>
    </source>
</evidence>
<comment type="similarity">
    <text evidence="2">Belongs to the IPP isomerase type 1 family.</text>
</comment>
<dbReference type="Proteomes" id="UP001515480">
    <property type="component" value="Unassembled WGS sequence"/>
</dbReference>
<evidence type="ECO:0000256" key="4">
    <source>
        <dbReference type="ARBA" id="ARBA00023229"/>
    </source>
</evidence>
<keyword evidence="5" id="KW-0413">Isomerase</keyword>
<dbReference type="PROSITE" id="PS51462">
    <property type="entry name" value="NUDIX"/>
    <property type="match status" value="1"/>
</dbReference>
<dbReference type="Gene3D" id="3.90.79.10">
    <property type="entry name" value="Nucleoside Triphosphate Pyrophosphohydrolase"/>
    <property type="match status" value="2"/>
</dbReference>
<dbReference type="SUPFAM" id="SSF55811">
    <property type="entry name" value="Nudix"/>
    <property type="match status" value="1"/>
</dbReference>
<dbReference type="NCBIfam" id="TIGR02150">
    <property type="entry name" value="IPP_isom_1"/>
    <property type="match status" value="1"/>
</dbReference>
<comment type="caution">
    <text evidence="7">The sequence shown here is derived from an EMBL/GenBank/DDBJ whole genome shotgun (WGS) entry which is preliminary data.</text>
</comment>
<protein>
    <recommendedName>
        <fullName evidence="3">isopentenyl-diphosphate Delta-isomerase</fullName>
        <ecNumber evidence="3">5.3.3.2</ecNumber>
    </recommendedName>
</protein>
<keyword evidence="8" id="KW-1185">Reference proteome</keyword>
<evidence type="ECO:0000256" key="5">
    <source>
        <dbReference type="ARBA" id="ARBA00023235"/>
    </source>
</evidence>
<evidence type="ECO:0000313" key="8">
    <source>
        <dbReference type="Proteomes" id="UP001515480"/>
    </source>
</evidence>
<gene>
    <name evidence="7" type="ORF">AB1Y20_013603</name>
</gene>
<accession>A0AB34IG18</accession>
<dbReference type="PANTHER" id="PTHR10885:SF0">
    <property type="entry name" value="ISOPENTENYL-DIPHOSPHATE DELTA-ISOMERASE"/>
    <property type="match status" value="1"/>
</dbReference>